<feature type="transmembrane region" description="Helical" evidence="2">
    <location>
        <begin position="244"/>
        <end position="261"/>
    </location>
</feature>
<feature type="transmembrane region" description="Helical" evidence="2">
    <location>
        <begin position="305"/>
        <end position="324"/>
    </location>
</feature>
<feature type="transmembrane region" description="Helical" evidence="2">
    <location>
        <begin position="331"/>
        <end position="350"/>
    </location>
</feature>
<name>A0ABV3XB15_9ACTN</name>
<keyword evidence="2" id="KW-1133">Transmembrane helix</keyword>
<dbReference type="EMBL" id="JBFNXQ010000008">
    <property type="protein sequence ID" value="MEX5717631.1"/>
    <property type="molecule type" value="Genomic_DNA"/>
</dbReference>
<dbReference type="Proteomes" id="UP001560045">
    <property type="component" value="Unassembled WGS sequence"/>
</dbReference>
<feature type="compositionally biased region" description="Pro residues" evidence="1">
    <location>
        <begin position="20"/>
        <end position="34"/>
    </location>
</feature>
<feature type="region of interest" description="Disordered" evidence="1">
    <location>
        <begin position="67"/>
        <end position="100"/>
    </location>
</feature>
<feature type="compositionally biased region" description="Pro residues" evidence="1">
    <location>
        <begin position="83"/>
        <end position="100"/>
    </location>
</feature>
<dbReference type="InterPro" id="IPR003675">
    <property type="entry name" value="Rce1/LyrA-like_dom"/>
</dbReference>
<evidence type="ECO:0000256" key="1">
    <source>
        <dbReference type="SAM" id="MobiDB-lite"/>
    </source>
</evidence>
<accession>A0ABV3XB15</accession>
<feature type="transmembrane region" description="Helical" evidence="2">
    <location>
        <begin position="164"/>
        <end position="185"/>
    </location>
</feature>
<dbReference type="RefSeq" id="WP_369203667.1">
    <property type="nucleotide sequence ID" value="NZ_JBFNXQ010000008.1"/>
</dbReference>
<feature type="transmembrane region" description="Helical" evidence="2">
    <location>
        <begin position="282"/>
        <end position="299"/>
    </location>
</feature>
<sequence>MTVPPWPGPHPGGWPDEPYTGPPPTGPYAAPPRVPGTYAGAPGAAAPWLPAGPPGAGVPAGPVPWPLGPVPMQPGPHGVAGPHPGPGPLPPGLRLAPPPGTPPHDEPVPYLLAMRARDWAWWRPLLGLLLFAVAYGVAAFVVVLLVLLTGVAPDLQLLDLVDPGVLLLTNLSLIVAIPIVWLLWVAAHGMQPGWSSSVLARLRWRLFLPLTLRALATLGVGIGLSVGLGFLLDDGAVTGPVDDLLWLLLVVVFTTPIQSAAEEYVFRGYLSQAIAGWIRDPRAGALVAAVLTAALFSAAHAPGDVVTFLDRFAFGLAASAVVWLTGGLEAAIVLHAVNNVLVFFLAGTLGDGVATEEVPAGVGLLSLLLTLLSMGAYVAVVATSSRRLRPELVTPALDLRVPAGDPRTRGW</sequence>
<keyword evidence="2" id="KW-0812">Transmembrane</keyword>
<feature type="transmembrane region" description="Helical" evidence="2">
    <location>
        <begin position="362"/>
        <end position="382"/>
    </location>
</feature>
<feature type="transmembrane region" description="Helical" evidence="2">
    <location>
        <begin position="206"/>
        <end position="232"/>
    </location>
</feature>
<evidence type="ECO:0000256" key="2">
    <source>
        <dbReference type="SAM" id="Phobius"/>
    </source>
</evidence>
<evidence type="ECO:0000259" key="3">
    <source>
        <dbReference type="Pfam" id="PF02517"/>
    </source>
</evidence>
<feature type="domain" description="CAAX prenyl protease 2/Lysostaphin resistance protein A-like" evidence="3">
    <location>
        <begin position="245"/>
        <end position="341"/>
    </location>
</feature>
<protein>
    <submittedName>
        <fullName evidence="4">Lysostaphin resistance A-like protein</fullName>
    </submittedName>
</protein>
<gene>
    <name evidence="4" type="ORF">ABQ292_04520</name>
</gene>
<keyword evidence="2" id="KW-0472">Membrane</keyword>
<keyword evidence="5" id="KW-1185">Reference proteome</keyword>
<evidence type="ECO:0000313" key="5">
    <source>
        <dbReference type="Proteomes" id="UP001560045"/>
    </source>
</evidence>
<feature type="compositionally biased region" description="Pro residues" evidence="1">
    <location>
        <begin position="1"/>
        <end position="12"/>
    </location>
</feature>
<reference evidence="4 5" key="1">
    <citation type="submission" date="2024-06" db="EMBL/GenBank/DDBJ databases">
        <title>Draft genome sequence of Geodermatophilus badlandi, a novel member of the Geodermatophilaceae isolated from badland sedimentary rocks in the Red desert, Wyoming, USA.</title>
        <authorList>
            <person name="Ben Tekaya S."/>
            <person name="Nouioui I."/>
            <person name="Flores G.M."/>
            <person name="Shaal M.N."/>
            <person name="Bredoire F."/>
            <person name="Basile F."/>
            <person name="Van Diepen L."/>
            <person name="Ward N.L."/>
        </authorList>
    </citation>
    <scope>NUCLEOTIDE SEQUENCE [LARGE SCALE GENOMIC DNA]</scope>
    <source>
        <strain evidence="4 5">WL48A</strain>
    </source>
</reference>
<organism evidence="4 5">
    <name type="scientific">Geodermatophilus maliterrae</name>
    <dbReference type="NCBI Taxonomy" id="3162531"/>
    <lineage>
        <taxon>Bacteria</taxon>
        <taxon>Bacillati</taxon>
        <taxon>Actinomycetota</taxon>
        <taxon>Actinomycetes</taxon>
        <taxon>Geodermatophilales</taxon>
        <taxon>Geodermatophilaceae</taxon>
        <taxon>Geodermatophilus</taxon>
    </lineage>
</organism>
<feature type="transmembrane region" description="Helical" evidence="2">
    <location>
        <begin position="125"/>
        <end position="152"/>
    </location>
</feature>
<comment type="caution">
    <text evidence="4">The sequence shown here is derived from an EMBL/GenBank/DDBJ whole genome shotgun (WGS) entry which is preliminary data.</text>
</comment>
<proteinExistence type="predicted"/>
<dbReference type="Pfam" id="PF02517">
    <property type="entry name" value="Rce1-like"/>
    <property type="match status" value="1"/>
</dbReference>
<evidence type="ECO:0000313" key="4">
    <source>
        <dbReference type="EMBL" id="MEX5717631.1"/>
    </source>
</evidence>
<feature type="region of interest" description="Disordered" evidence="1">
    <location>
        <begin position="1"/>
        <end position="40"/>
    </location>
</feature>